<evidence type="ECO:0000256" key="2">
    <source>
        <dbReference type="ARBA" id="ARBA00022676"/>
    </source>
</evidence>
<dbReference type="EMBL" id="CP012390">
    <property type="protein sequence ID" value="ALE18425.1"/>
    <property type="molecule type" value="Genomic_DNA"/>
</dbReference>
<evidence type="ECO:0000256" key="8">
    <source>
        <dbReference type="SAM" id="Phobius"/>
    </source>
</evidence>
<dbReference type="InterPro" id="IPR049829">
    <property type="entry name" value="MptA/B-like"/>
</dbReference>
<sequence length="497" mass="53857">MAALLIAVGGWGGGAVMAQNPISTVPVLNVLARAPFAAVGLCLIGTTVLVVSWLTMMRYALPIRHYHRGETDITQMTRGQSWTVLAGWSIPLFFTAPMFSKDVYSYVAFGYAAHQGLDVYAGGPQDLLHGGPLVDNVPLEWRHTPAQYGAGLIAIARLIGALTGENIVAAIVCYRVLALISLVVLAIAVRWLAHRCNMRAATALWLGVLNPLTLFHMVAGIHNEGIMLALTMVGLAIGLEGTRFPRRSVRGWGFLLLGACLIALGASIKLPAMVALGFLGMEAARRWWKRWWAIPLMGIVMVAIMAVTVVLTTVLGGTSWAWITTTGAAAQYPTVLTLTNDAAKAATAVGSLLGLGNHYEALRGLFIVIGLLIATAFLCWALWKVYLGELHPVGGFGMSMFVIVLCFPVMHPWYLLWGVVALSAWINDRRYRIPVVVISAIVSIWIMPQGGTMPLSLNVALVIETLVLLVAGLFTWRMLFNRDNAVRHNRLSAMNEN</sequence>
<dbReference type="PATRIC" id="fig|1528099.3.peg.58"/>
<evidence type="ECO:0000313" key="10">
    <source>
        <dbReference type="EMBL" id="VHN99500.1"/>
    </source>
</evidence>
<keyword evidence="6 8" id="KW-0472">Membrane</keyword>
<comment type="subcellular location">
    <subcellularLocation>
        <location evidence="1">Membrane</location>
        <topology evidence="1">Multi-pass membrane protein</topology>
    </subcellularLocation>
</comment>
<name>A0A0M4MB54_9ACTN</name>
<feature type="transmembrane region" description="Helical" evidence="8">
    <location>
        <begin position="34"/>
        <end position="61"/>
    </location>
</feature>
<evidence type="ECO:0000256" key="7">
    <source>
        <dbReference type="ARBA" id="ARBA00043987"/>
    </source>
</evidence>
<feature type="transmembrane region" description="Helical" evidence="8">
    <location>
        <begin position="200"/>
        <end position="219"/>
    </location>
</feature>
<gene>
    <name evidence="9" type="ORF">AL705_00270</name>
    <name evidence="10" type="ORF">LC603019_00059</name>
</gene>
<dbReference type="GO" id="GO:0016757">
    <property type="term" value="F:glycosyltransferase activity"/>
    <property type="evidence" value="ECO:0007669"/>
    <property type="project" value="UniProtKB-KW"/>
</dbReference>
<dbReference type="AlphaFoldDB" id="A0A0M4MB54"/>
<keyword evidence="2" id="KW-0328">Glycosyltransferase</keyword>
<evidence type="ECO:0000256" key="1">
    <source>
        <dbReference type="ARBA" id="ARBA00004141"/>
    </source>
</evidence>
<accession>A0A0M4MB54</accession>
<dbReference type="NCBIfam" id="NF038066">
    <property type="entry name" value="MptB"/>
    <property type="match status" value="1"/>
</dbReference>
<feature type="transmembrane region" description="Helical" evidence="8">
    <location>
        <begin position="431"/>
        <end position="447"/>
    </location>
</feature>
<feature type="transmembrane region" description="Helical" evidence="8">
    <location>
        <begin position="225"/>
        <end position="242"/>
    </location>
</feature>
<organism evidence="9 11">
    <name type="scientific">Lawsonella clevelandensis</name>
    <dbReference type="NCBI Taxonomy" id="1528099"/>
    <lineage>
        <taxon>Bacteria</taxon>
        <taxon>Bacillati</taxon>
        <taxon>Actinomycetota</taxon>
        <taxon>Actinomycetes</taxon>
        <taxon>Mycobacteriales</taxon>
        <taxon>Lawsonellaceae</taxon>
        <taxon>Lawsonella</taxon>
    </lineage>
</organism>
<feature type="transmembrane region" description="Helical" evidence="8">
    <location>
        <begin position="82"/>
        <end position="100"/>
    </location>
</feature>
<dbReference type="Proteomes" id="UP000324288">
    <property type="component" value="Chromosome"/>
</dbReference>
<dbReference type="EMBL" id="LR584267">
    <property type="protein sequence ID" value="VHN99500.1"/>
    <property type="molecule type" value="Genomic_DNA"/>
</dbReference>
<evidence type="ECO:0000256" key="5">
    <source>
        <dbReference type="ARBA" id="ARBA00022989"/>
    </source>
</evidence>
<feature type="transmembrane region" description="Helical" evidence="8">
    <location>
        <begin position="459"/>
        <end position="480"/>
    </location>
</feature>
<evidence type="ECO:0000313" key="9">
    <source>
        <dbReference type="EMBL" id="ALE18425.1"/>
    </source>
</evidence>
<evidence type="ECO:0000256" key="3">
    <source>
        <dbReference type="ARBA" id="ARBA00022679"/>
    </source>
</evidence>
<reference evidence="9" key="2">
    <citation type="journal article" date="2016" name="Int. J. Syst. Evol. Microbiol.">
        <title>Lawsonella clevelandensis gen. nov., sp. nov., a new member of the suborder Corynebacterineae isolated from human abscesses.</title>
        <authorList>
            <person name="Bell M.E."/>
            <person name="Bernard K.A."/>
            <person name="Harrington S.M."/>
            <person name="Patel N.B."/>
            <person name="Tucker T.A."/>
            <person name="Metcalfe M.G."/>
            <person name="McQuiston J.R."/>
        </authorList>
    </citation>
    <scope>NUCLEOTIDE SEQUENCE</scope>
    <source>
        <strain evidence="9">X1698</strain>
    </source>
</reference>
<feature type="transmembrane region" description="Helical" evidence="8">
    <location>
        <begin position="395"/>
        <end position="419"/>
    </location>
</feature>
<feature type="transmembrane region" description="Helical" evidence="8">
    <location>
        <begin position="254"/>
        <end position="279"/>
    </location>
</feature>
<dbReference type="STRING" id="1528099.AL705_00270"/>
<dbReference type="GO" id="GO:0016020">
    <property type="term" value="C:membrane"/>
    <property type="evidence" value="ECO:0007669"/>
    <property type="project" value="UniProtKB-SubCell"/>
</dbReference>
<keyword evidence="3 10" id="KW-0808">Transferase</keyword>
<feature type="transmembrane region" description="Helical" evidence="8">
    <location>
        <begin position="291"/>
        <end position="315"/>
    </location>
</feature>
<feature type="transmembrane region" description="Helical" evidence="8">
    <location>
        <begin position="167"/>
        <end position="193"/>
    </location>
</feature>
<reference evidence="10 12" key="3">
    <citation type="submission" date="2019-04" db="EMBL/GenBank/DDBJ databases">
        <authorList>
            <person name="Seth-Smith MB H."/>
            <person name="Seth-Smith H."/>
        </authorList>
    </citation>
    <scope>NUCLEOTIDE SEQUENCE [LARGE SCALE GENOMIC DNA]</scope>
    <source>
        <strain evidence="10">USB-603019</strain>
    </source>
</reference>
<dbReference type="Pfam" id="PF26314">
    <property type="entry name" value="MptA_B_family"/>
    <property type="match status" value="1"/>
</dbReference>
<comment type="similarity">
    <text evidence="7">Belongs to the MptA/B family.</text>
</comment>
<dbReference type="Proteomes" id="UP000068137">
    <property type="component" value="Chromosome"/>
</dbReference>
<keyword evidence="4 8" id="KW-0812">Transmembrane</keyword>
<proteinExistence type="inferred from homology"/>
<keyword evidence="12" id="KW-1185">Reference proteome</keyword>
<feature type="transmembrane region" description="Helical" evidence="8">
    <location>
        <begin position="361"/>
        <end position="383"/>
    </location>
</feature>
<evidence type="ECO:0000256" key="6">
    <source>
        <dbReference type="ARBA" id="ARBA00023136"/>
    </source>
</evidence>
<protein>
    <submittedName>
        <fullName evidence="10">Alpha-(1-&gt;6)-mannopyranosyltransferase</fullName>
    </submittedName>
</protein>
<reference evidence="9 11" key="1">
    <citation type="journal article" date="2015" name="Genome Announc.">
        <title>Complete Genome Sequences for Two Strains of a Novel Fastidious, Partially Acid-Fast, Gram-Positive Corynebacterineae Bacterium, Derived from Human Clinical Samples.</title>
        <authorList>
            <person name="Nicholson A.C."/>
            <person name="Bell M."/>
            <person name="Humrighouse B.W."/>
            <person name="McQuiston J.R."/>
        </authorList>
    </citation>
    <scope>NUCLEOTIDE SEQUENCE [LARGE SCALE GENOMIC DNA]</scope>
    <source>
        <strain evidence="9 11">X1698</strain>
    </source>
</reference>
<evidence type="ECO:0000256" key="4">
    <source>
        <dbReference type="ARBA" id="ARBA00022692"/>
    </source>
</evidence>
<keyword evidence="5 8" id="KW-1133">Transmembrane helix</keyword>
<dbReference type="KEGG" id="cbq:AL705_00270"/>
<evidence type="ECO:0000313" key="11">
    <source>
        <dbReference type="Proteomes" id="UP000068137"/>
    </source>
</evidence>
<evidence type="ECO:0000313" key="12">
    <source>
        <dbReference type="Proteomes" id="UP000324288"/>
    </source>
</evidence>